<dbReference type="AlphaFoldDB" id="A0A835B1Q1"/>
<keyword evidence="4" id="KW-1185">Reference proteome</keyword>
<feature type="transmembrane region" description="Helical" evidence="1">
    <location>
        <begin position="312"/>
        <end position="334"/>
    </location>
</feature>
<gene>
    <name evidence="3" type="ORF">HU200_043177</name>
</gene>
<dbReference type="Pfam" id="PF04578">
    <property type="entry name" value="DUF594"/>
    <property type="match status" value="1"/>
</dbReference>
<dbReference type="Pfam" id="PF13968">
    <property type="entry name" value="DUF4220"/>
    <property type="match status" value="1"/>
</dbReference>
<feature type="transmembrane region" description="Helical" evidence="1">
    <location>
        <begin position="115"/>
        <end position="135"/>
    </location>
</feature>
<feature type="transmembrane region" description="Helical" evidence="1">
    <location>
        <begin position="280"/>
        <end position="300"/>
    </location>
</feature>
<keyword evidence="1" id="KW-1133">Transmembrane helix</keyword>
<evidence type="ECO:0000313" key="4">
    <source>
        <dbReference type="Proteomes" id="UP000636709"/>
    </source>
</evidence>
<feature type="transmembrane region" description="Helical" evidence="1">
    <location>
        <begin position="141"/>
        <end position="158"/>
    </location>
</feature>
<evidence type="ECO:0000313" key="3">
    <source>
        <dbReference type="EMBL" id="KAF8687483.1"/>
    </source>
</evidence>
<keyword evidence="1" id="KW-0812">Transmembrane</keyword>
<dbReference type="PANTHER" id="PTHR31325">
    <property type="entry name" value="OS01G0798800 PROTEIN-RELATED"/>
    <property type="match status" value="1"/>
</dbReference>
<dbReference type="Proteomes" id="UP000636709">
    <property type="component" value="Unassembled WGS sequence"/>
</dbReference>
<proteinExistence type="predicted"/>
<evidence type="ECO:0000259" key="2">
    <source>
        <dbReference type="Pfam" id="PF13968"/>
    </source>
</evidence>
<protein>
    <recommendedName>
        <fullName evidence="2">DUF4220 domain-containing protein</fullName>
    </recommendedName>
</protein>
<dbReference type="OrthoDB" id="1689146at2759"/>
<evidence type="ECO:0000256" key="1">
    <source>
        <dbReference type="SAM" id="Phobius"/>
    </source>
</evidence>
<feature type="transmembrane region" description="Helical" evidence="1">
    <location>
        <begin position="45"/>
        <end position="64"/>
    </location>
</feature>
<organism evidence="3 4">
    <name type="scientific">Digitaria exilis</name>
    <dbReference type="NCBI Taxonomy" id="1010633"/>
    <lineage>
        <taxon>Eukaryota</taxon>
        <taxon>Viridiplantae</taxon>
        <taxon>Streptophyta</taxon>
        <taxon>Embryophyta</taxon>
        <taxon>Tracheophyta</taxon>
        <taxon>Spermatophyta</taxon>
        <taxon>Magnoliopsida</taxon>
        <taxon>Liliopsida</taxon>
        <taxon>Poales</taxon>
        <taxon>Poaceae</taxon>
        <taxon>PACMAD clade</taxon>
        <taxon>Panicoideae</taxon>
        <taxon>Panicodae</taxon>
        <taxon>Paniceae</taxon>
        <taxon>Anthephorinae</taxon>
        <taxon>Digitaria</taxon>
    </lineage>
</organism>
<feature type="domain" description="DUF4220" evidence="2">
    <location>
        <begin position="50"/>
        <end position="402"/>
    </location>
</feature>
<name>A0A835B1Q1_9POAL</name>
<dbReference type="InterPro" id="IPR025315">
    <property type="entry name" value="DUF4220"/>
</dbReference>
<feature type="transmembrane region" description="Helical" evidence="1">
    <location>
        <begin position="14"/>
        <end position="33"/>
    </location>
</feature>
<sequence>MVGAPDLTHAWKAWGIQALVLLSFTLQVALVVLSEFRRCIDSGTLRFFVWSAYMAADATAIYVLGHMSVSSSRSPEHDELVAFWAPFLLMHLGGQDSITAYAIEDNRLWLRHLQTLAVQAAAAAYVLYESLVVASAGSPSLLRWATLVMLVVGVVKYGERVWALKCASSSPAGKNYRMFHNQDMMYKTDRYVQKVVSGGPMDTEAYLLMAQEILDVPIDLLKGPQTKELGDSNNYKLHTDLRAEGQLYRVVELQLSLMYDVFYTKEEVLHSNLYGLCIRMLSAMATVAAFLLFHLLIVLMGDGGRYSKANVAITYVLLAGAVALETASLLRAVLSSWTRALLIRRWRNRKFDDSYFSAVTRRHRLSHFLVCNLTRLRRLFHAAEWRKSCSWSRAMGQHSLLRVCTRSIASRRSKMARWMEAEEWWNTLAYSWSVPVSPFIEKLLMDKVLSISSWQDDEDGGQRLLFDSRGQEELKRRGVYEQEGLEWSLENRIVVWHIATSIYLSWWHKKQQSEAKSPRQDMAMAEAVEALSNYMMFLLASRPHMLHPTASRDAYVEICYVLTTIRRGRCGHTSAEALLGDLRDIADALETMPSVRDNLEARLRTSCELGAKLVREGEGEDDEEEEENKTQLDLLAQVWVEAICYAAQRCSAYSHAKQLSNGGELITVAAILLEHIKKFSVIDKTDDTELFNHENFGVPLYHAVES</sequence>
<reference evidence="3" key="1">
    <citation type="submission" date="2020-07" db="EMBL/GenBank/DDBJ databases">
        <title>Genome sequence and genetic diversity analysis of an under-domesticated orphan crop, white fonio (Digitaria exilis).</title>
        <authorList>
            <person name="Bennetzen J.L."/>
            <person name="Chen S."/>
            <person name="Ma X."/>
            <person name="Wang X."/>
            <person name="Yssel A.E.J."/>
            <person name="Chaluvadi S.R."/>
            <person name="Johnson M."/>
            <person name="Gangashetty P."/>
            <person name="Hamidou F."/>
            <person name="Sanogo M.D."/>
            <person name="Zwaenepoel A."/>
            <person name="Wallace J."/>
            <person name="Van De Peer Y."/>
            <person name="Van Deynze A."/>
        </authorList>
    </citation>
    <scope>NUCLEOTIDE SEQUENCE</scope>
    <source>
        <tissue evidence="3">Leaves</tissue>
    </source>
</reference>
<keyword evidence="1" id="KW-0472">Membrane</keyword>
<dbReference type="EMBL" id="JACEFO010002056">
    <property type="protein sequence ID" value="KAF8687483.1"/>
    <property type="molecule type" value="Genomic_DNA"/>
</dbReference>
<feature type="transmembrane region" description="Helical" evidence="1">
    <location>
        <begin position="84"/>
        <end position="103"/>
    </location>
</feature>
<accession>A0A835B1Q1</accession>
<dbReference type="Gramene" id="Dexi4B01G0021510.1">
    <property type="protein sequence ID" value="Dexi4B01G0021510.1:cds"/>
    <property type="gene ID" value="Dexi4B01G0021510"/>
</dbReference>
<dbReference type="InterPro" id="IPR007658">
    <property type="entry name" value="DUF594"/>
</dbReference>
<comment type="caution">
    <text evidence="3">The sequence shown here is derived from an EMBL/GenBank/DDBJ whole genome shotgun (WGS) entry which is preliminary data.</text>
</comment>